<dbReference type="Gene3D" id="3.40.50.410">
    <property type="entry name" value="von Willebrand factor, type A domain"/>
    <property type="match status" value="1"/>
</dbReference>
<dbReference type="SUPFAM" id="SSF53300">
    <property type="entry name" value="vWA-like"/>
    <property type="match status" value="1"/>
</dbReference>
<dbReference type="SMART" id="SM00327">
    <property type="entry name" value="VWA"/>
    <property type="match status" value="1"/>
</dbReference>
<accession>S5XVZ0</accession>
<keyword evidence="1" id="KW-0732">Signal</keyword>
<sequence>MKSWLTAATLALGLALPAMAQERPNTILVLDASGSMWGQIDGVNKITIARDVVRDFVGTFPADQNLGLVTYGHRERGQCSDIQTMIDPAPGTGAEIARIVDELNPRGMTPMTDAVIAAAQALRHTEQAATVILISDGIETCNPDPCAAARALNEAGVDFTAHVIGFDVKGEAEALMQMQCIAEETGGRFLTADNAAELTAALEQVAAPTAGPFTFTAHQSPERMGPEPVFFWPNEPPSAPLVAGEVFWQISDNEFSFVSEATGNPLTLDLPFGDYVVTVTADAWDQPVQTEGTFGPEGPRNLHVMFPPAAPALAELTLRAVMDSADGPLIDTPFTWEFSRDGDSFEFDGNPGVMEVRPGGWTITGHHTALERAQSVDLDLAAGEALTHVMVFETPAAPLPTVTVTAPAQVVVGAAVPVSWTIEGDVNPRDYVTIVPAGAEAGVYTNYDRLEGRSEGRLRAPAEPGLYEVRLQTEGRGSLVLATTAVEVIDAAVTVSAPAQVAVGSAFTVTWEADGLHPRDYVTIVPMGAEDGAYTDYDRMEGQTEGRLRAPAEPGLYEVRLQMEQIGRVLARTPIEVVEGNVTVSGPDRLRASSDLTISWTGAIHPRDYVTIVPVGTAEGEYGDYRRIDSATQVKMTAPTEPGAYEIRYHLDIDNRVMARHPFEVLAADAALDDGAGLVAPATAKPGETITVTWTASQDGRDQRVALARADQADFSWISATSSVEGNSLDLTLPDSPGTYELRFLDLTDRKVLGRSIIEVQP</sequence>
<keyword evidence="4" id="KW-1185">Reference proteome</keyword>
<dbReference type="RefSeq" id="WP_020952709.1">
    <property type="nucleotide sequence ID" value="NC_022050.1"/>
</dbReference>
<dbReference type="Pfam" id="PF13519">
    <property type="entry name" value="VWA_2"/>
    <property type="match status" value="1"/>
</dbReference>
<evidence type="ECO:0000313" key="4">
    <source>
        <dbReference type="Proteomes" id="UP000015480"/>
    </source>
</evidence>
<feature type="chain" id="PRO_5004534621" description="VWFA domain-containing protein" evidence="1">
    <location>
        <begin position="21"/>
        <end position="762"/>
    </location>
</feature>
<name>S5XVZ0_PARAH</name>
<dbReference type="HOGENOM" id="CLU_018244_0_0_5"/>
<evidence type="ECO:0000256" key="1">
    <source>
        <dbReference type="SAM" id="SignalP"/>
    </source>
</evidence>
<keyword evidence="3" id="KW-0614">Plasmid</keyword>
<evidence type="ECO:0000259" key="2">
    <source>
        <dbReference type="PROSITE" id="PS50234"/>
    </source>
</evidence>
<organism evidence="3 4">
    <name type="scientific">Paracoccus aminophilus JCM 7686</name>
    <dbReference type="NCBI Taxonomy" id="1367847"/>
    <lineage>
        <taxon>Bacteria</taxon>
        <taxon>Pseudomonadati</taxon>
        <taxon>Pseudomonadota</taxon>
        <taxon>Alphaproteobacteria</taxon>
        <taxon>Rhodobacterales</taxon>
        <taxon>Paracoccaceae</taxon>
        <taxon>Paracoccus</taxon>
    </lineage>
</organism>
<dbReference type="Proteomes" id="UP000015480">
    <property type="component" value="Plasmid pAMI8"/>
</dbReference>
<reference evidence="3 4" key="1">
    <citation type="journal article" date="2014" name="BMC Genomics">
        <title>Architecture and functions of a multipartite genome of the methylotrophic bacterium Paracoccus aminophilus JCM 7686, containing primary and secondary chromids.</title>
        <authorList>
            <person name="Dziewit L."/>
            <person name="Czarnecki J."/>
            <person name="Wibberg D."/>
            <person name="Radlinska M."/>
            <person name="Mrozek P."/>
            <person name="Szymczak M."/>
            <person name="Schluter A."/>
            <person name="Puhler A."/>
            <person name="Bartosik D."/>
        </authorList>
    </citation>
    <scope>NUCLEOTIDE SEQUENCE [LARGE SCALE GENOMIC DNA]</scope>
    <source>
        <strain evidence="3">JCM 7686</strain>
        <plasmid evidence="4">Plasmid pAMI8</plasmid>
    </source>
</reference>
<feature type="signal peptide" evidence="1">
    <location>
        <begin position="1"/>
        <end position="20"/>
    </location>
</feature>
<evidence type="ECO:0000313" key="3">
    <source>
        <dbReference type="EMBL" id="AGT11669.1"/>
    </source>
</evidence>
<dbReference type="OrthoDB" id="9783818at2"/>
<dbReference type="InterPro" id="IPR036465">
    <property type="entry name" value="vWFA_dom_sf"/>
</dbReference>
<dbReference type="InterPro" id="IPR002035">
    <property type="entry name" value="VWF_A"/>
</dbReference>
<proteinExistence type="predicted"/>
<geneLocation type="plasmid" evidence="3 4">
    <name>pAMI8</name>
</geneLocation>
<gene>
    <name evidence="3" type="ORF">JCM7686_pAMI8p170</name>
</gene>
<dbReference type="EMBL" id="CP006655">
    <property type="protein sequence ID" value="AGT11669.1"/>
    <property type="molecule type" value="Genomic_DNA"/>
</dbReference>
<dbReference type="AlphaFoldDB" id="S5XVZ0"/>
<dbReference type="PATRIC" id="fig|1367847.3.peg.4648"/>
<dbReference type="KEGG" id="pami:JCM7686_pAMI8p170"/>
<dbReference type="PROSITE" id="PS50234">
    <property type="entry name" value="VWFA"/>
    <property type="match status" value="1"/>
</dbReference>
<feature type="domain" description="VWFA" evidence="2">
    <location>
        <begin position="25"/>
        <end position="205"/>
    </location>
</feature>
<protein>
    <recommendedName>
        <fullName evidence="2">VWFA domain-containing protein</fullName>
    </recommendedName>
</protein>